<reference evidence="2" key="1">
    <citation type="journal article" date="2019" name="Int. J. Syst. Evol. Microbiol.">
        <title>The Global Catalogue of Microorganisms (GCM) 10K type strain sequencing project: providing services to taxonomists for standard genome sequencing and annotation.</title>
        <authorList>
            <consortium name="The Broad Institute Genomics Platform"/>
            <consortium name="The Broad Institute Genome Sequencing Center for Infectious Disease"/>
            <person name="Wu L."/>
            <person name="Ma J."/>
        </authorList>
    </citation>
    <scope>NUCLEOTIDE SEQUENCE [LARGE SCALE GENOMIC DNA]</scope>
    <source>
        <strain evidence="2">KACC 11904</strain>
    </source>
</reference>
<keyword evidence="2" id="KW-1185">Reference proteome</keyword>
<comment type="caution">
    <text evidence="1">The sequence shown here is derived from an EMBL/GenBank/DDBJ whole genome shotgun (WGS) entry which is preliminary data.</text>
</comment>
<dbReference type="EMBL" id="JBHSMJ010000017">
    <property type="protein sequence ID" value="MFC5449180.1"/>
    <property type="molecule type" value="Genomic_DNA"/>
</dbReference>
<proteinExistence type="predicted"/>
<dbReference type="InterPro" id="IPR058002">
    <property type="entry name" value="Gp82"/>
</dbReference>
<accession>A0ABW0K7F1</accession>
<dbReference type="Pfam" id="PF25735">
    <property type="entry name" value="Phage_L5_gp82"/>
    <property type="match status" value="1"/>
</dbReference>
<sequence length="126" mass="14523">MEIVKGRGLEYGQIVKVYKNLNRDCFSIQDSRTGLVVAYASTVTVRNVVFRVQDGGRKKTIEINRRSVHAYLQGEFIAADEDMPVQTNRVGYYNPFKTETFIDEGTREIIRTTPLAHCQNHRVHFE</sequence>
<evidence type="ECO:0000313" key="2">
    <source>
        <dbReference type="Proteomes" id="UP001596044"/>
    </source>
</evidence>
<dbReference type="Proteomes" id="UP001596044">
    <property type="component" value="Unassembled WGS sequence"/>
</dbReference>
<gene>
    <name evidence="1" type="ORF">ACFPOG_12990</name>
</gene>
<dbReference type="RefSeq" id="WP_377524890.1">
    <property type="nucleotide sequence ID" value="NZ_JBHSMJ010000017.1"/>
</dbReference>
<protein>
    <submittedName>
        <fullName evidence="1">Uncharacterized protein</fullName>
    </submittedName>
</protein>
<evidence type="ECO:0000313" key="1">
    <source>
        <dbReference type="EMBL" id="MFC5449180.1"/>
    </source>
</evidence>
<organism evidence="1 2">
    <name type="scientific">Paenibacillus aestuarii</name>
    <dbReference type="NCBI Taxonomy" id="516965"/>
    <lineage>
        <taxon>Bacteria</taxon>
        <taxon>Bacillati</taxon>
        <taxon>Bacillota</taxon>
        <taxon>Bacilli</taxon>
        <taxon>Bacillales</taxon>
        <taxon>Paenibacillaceae</taxon>
        <taxon>Paenibacillus</taxon>
    </lineage>
</organism>
<name>A0ABW0K7F1_9BACL</name>